<dbReference type="AlphaFoldDB" id="A0A1A0DHG2"/>
<dbReference type="EMBL" id="LYUD01000067">
    <property type="protein sequence ID" value="OAZ74286.1"/>
    <property type="molecule type" value="Genomic_DNA"/>
</dbReference>
<dbReference type="Proteomes" id="UP000093796">
    <property type="component" value="Unassembled WGS sequence"/>
</dbReference>
<name>A0A1A0DHG2_ACEPA</name>
<proteinExistence type="predicted"/>
<protein>
    <submittedName>
        <fullName evidence="1">Uncharacterized protein</fullName>
    </submittedName>
</protein>
<evidence type="ECO:0000313" key="2">
    <source>
        <dbReference type="Proteomes" id="UP000093796"/>
    </source>
</evidence>
<dbReference type="OrthoDB" id="7273483at2"/>
<comment type="caution">
    <text evidence="1">The sequence shown here is derived from an EMBL/GenBank/DDBJ whole genome shotgun (WGS) entry which is preliminary data.</text>
</comment>
<reference evidence="1 2" key="1">
    <citation type="submission" date="2016-05" db="EMBL/GenBank/DDBJ databases">
        <title>Genome sequencing of Acetobacter pasteurianus strain SRCM100623.</title>
        <authorList>
            <person name="Song Y.R."/>
        </authorList>
    </citation>
    <scope>NUCLEOTIDE SEQUENCE [LARGE SCALE GENOMIC DNA]</scope>
    <source>
        <strain evidence="1 2">SRCM100623</strain>
    </source>
</reference>
<evidence type="ECO:0000313" key="1">
    <source>
        <dbReference type="EMBL" id="OAZ74286.1"/>
    </source>
</evidence>
<sequence length="78" mass="8703">MNQMQQSPISTGNEPPTKFADAYAELQRIAAALKPEQGKIPDVDAIEPLVKRANILAKYCQDRIDAVRKLVDEQQEHG</sequence>
<dbReference type="GeneID" id="60376367"/>
<accession>A0A1A0DHG2</accession>
<gene>
    <name evidence="1" type="ORF">SRCM100623_00661</name>
</gene>
<dbReference type="RefSeq" id="WP_003627225.1">
    <property type="nucleotide sequence ID" value="NZ_BSCN01000136.1"/>
</dbReference>
<organism evidence="1 2">
    <name type="scientific">Acetobacter pasteurianus</name>
    <name type="common">Acetobacter turbidans</name>
    <dbReference type="NCBI Taxonomy" id="438"/>
    <lineage>
        <taxon>Bacteria</taxon>
        <taxon>Pseudomonadati</taxon>
        <taxon>Pseudomonadota</taxon>
        <taxon>Alphaproteobacteria</taxon>
        <taxon>Acetobacterales</taxon>
        <taxon>Acetobacteraceae</taxon>
        <taxon>Acetobacter</taxon>
    </lineage>
</organism>
<dbReference type="PATRIC" id="fig|438.15.peg.760"/>